<dbReference type="OrthoDB" id="3980at2759"/>
<dbReference type="AlphaFoldDB" id="E1Z3I4"/>
<evidence type="ECO:0000313" key="2">
    <source>
        <dbReference type="EMBL" id="EFN59858.1"/>
    </source>
</evidence>
<dbReference type="InterPro" id="IPR029058">
    <property type="entry name" value="AB_hydrolase_fold"/>
</dbReference>
<gene>
    <name evidence="2" type="ORF">CHLNCDRAFT_29389</name>
</gene>
<dbReference type="FunCoup" id="E1Z3I4">
    <property type="interactions" value="489"/>
</dbReference>
<organism evidence="3">
    <name type="scientific">Chlorella variabilis</name>
    <name type="common">Green alga</name>
    <dbReference type="NCBI Taxonomy" id="554065"/>
    <lineage>
        <taxon>Eukaryota</taxon>
        <taxon>Viridiplantae</taxon>
        <taxon>Chlorophyta</taxon>
        <taxon>core chlorophytes</taxon>
        <taxon>Trebouxiophyceae</taxon>
        <taxon>Chlorellales</taxon>
        <taxon>Chlorellaceae</taxon>
        <taxon>Chlorella clade</taxon>
        <taxon>Chlorella</taxon>
    </lineage>
</organism>
<dbReference type="PANTHER" id="PTHR34127">
    <property type="entry name" value="OS04G0405600 PROTEIN"/>
    <property type="match status" value="1"/>
</dbReference>
<evidence type="ECO:0000256" key="1">
    <source>
        <dbReference type="SAM" id="MobiDB-lite"/>
    </source>
</evidence>
<protein>
    <recommendedName>
        <fullName evidence="4">Alpha/beta hydrolase fold-5 domain-containing protein</fullName>
    </recommendedName>
</protein>
<sequence>MGQGWGQHVSHVQQLAPPARHPAAHATHPTTSPPPPAHAVQLGGGVVAVAPTRRRPKGVVHFLGGAFVAAVPHLTYPLLLERLADGGYTCIATPYPVTFQHVECAHAVHAAFEGALAQLRGGGGSGGGGGGALASWAAPRDAPVHGVGHSNGALLHLLVGSGRPGRASNILISYNNLQVAEAVPVGDGFQDFRPSPIEARQLIASRYSVPSTLLIQFSDDSTDESPEAEAFLASGRRAVRRLVLPGTHVTPCGDQLGPRIPPGGRFGPADALAMAAAAALQADTHRLADRVLEHLDSQS</sequence>
<keyword evidence="3" id="KW-1185">Reference proteome</keyword>
<reference evidence="2 3" key="1">
    <citation type="journal article" date="2010" name="Plant Cell">
        <title>The Chlorella variabilis NC64A genome reveals adaptation to photosymbiosis, coevolution with viruses, and cryptic sex.</title>
        <authorList>
            <person name="Blanc G."/>
            <person name="Duncan G."/>
            <person name="Agarkova I."/>
            <person name="Borodovsky M."/>
            <person name="Gurnon J."/>
            <person name="Kuo A."/>
            <person name="Lindquist E."/>
            <person name="Lucas S."/>
            <person name="Pangilinan J."/>
            <person name="Polle J."/>
            <person name="Salamov A."/>
            <person name="Terry A."/>
            <person name="Yamada T."/>
            <person name="Dunigan D.D."/>
            <person name="Grigoriev I.V."/>
            <person name="Claverie J.M."/>
            <person name="Van Etten J.L."/>
        </authorList>
    </citation>
    <scope>NUCLEOTIDE SEQUENCE [LARGE SCALE GENOMIC DNA]</scope>
    <source>
        <strain evidence="2 3">NC64A</strain>
    </source>
</reference>
<dbReference type="GeneID" id="17359229"/>
<proteinExistence type="predicted"/>
<dbReference type="PANTHER" id="PTHR34127:SF1">
    <property type="entry name" value="OS04G0405600 PROTEIN"/>
    <property type="match status" value="1"/>
</dbReference>
<dbReference type="eggNOG" id="ENOG502QU9N">
    <property type="taxonomic scope" value="Eukaryota"/>
</dbReference>
<dbReference type="STRING" id="554065.E1Z3I4"/>
<dbReference type="RefSeq" id="XP_005851960.1">
    <property type="nucleotide sequence ID" value="XM_005851898.1"/>
</dbReference>
<dbReference type="Proteomes" id="UP000008141">
    <property type="component" value="Unassembled WGS sequence"/>
</dbReference>
<evidence type="ECO:0000313" key="3">
    <source>
        <dbReference type="Proteomes" id="UP000008141"/>
    </source>
</evidence>
<evidence type="ECO:0008006" key="4">
    <source>
        <dbReference type="Google" id="ProtNLM"/>
    </source>
</evidence>
<dbReference type="OMA" id="ECAHAVH"/>
<dbReference type="KEGG" id="cvr:CHLNCDRAFT_29389"/>
<dbReference type="EMBL" id="GL433835">
    <property type="protein sequence ID" value="EFN59858.1"/>
    <property type="molecule type" value="Genomic_DNA"/>
</dbReference>
<dbReference type="InterPro" id="IPR010765">
    <property type="entry name" value="DUF1350"/>
</dbReference>
<dbReference type="InParanoid" id="E1Z3I4"/>
<dbReference type="ESTHER" id="chlva-e1z3i4">
    <property type="family name" value="Duf_1350"/>
</dbReference>
<dbReference type="Pfam" id="PF07082">
    <property type="entry name" value="DUF1350"/>
    <property type="match status" value="1"/>
</dbReference>
<feature type="region of interest" description="Disordered" evidence="1">
    <location>
        <begin position="1"/>
        <end position="37"/>
    </location>
</feature>
<name>E1Z3I4_CHLVA</name>
<accession>E1Z3I4</accession>
<dbReference type="SUPFAM" id="SSF53474">
    <property type="entry name" value="alpha/beta-Hydrolases"/>
    <property type="match status" value="1"/>
</dbReference>